<dbReference type="GO" id="GO:0016413">
    <property type="term" value="F:O-acetyltransferase activity"/>
    <property type="evidence" value="ECO:0007669"/>
    <property type="project" value="TreeGrafter"/>
</dbReference>
<dbReference type="RefSeq" id="WP_171357313.1">
    <property type="nucleotide sequence ID" value="NZ_VTYN01000004.1"/>
</dbReference>
<keyword evidence="4 7" id="KW-0812">Transmembrane</keyword>
<dbReference type="PANTHER" id="PTHR40074:SF2">
    <property type="entry name" value="O-ACETYLTRANSFERASE WECH"/>
    <property type="match status" value="1"/>
</dbReference>
<dbReference type="Proteomes" id="UP000572072">
    <property type="component" value="Unassembled WGS sequence"/>
</dbReference>
<evidence type="ECO:0000313" key="9">
    <source>
        <dbReference type="EMBL" id="NOH47553.1"/>
    </source>
</evidence>
<feature type="transmembrane region" description="Helical" evidence="7">
    <location>
        <begin position="220"/>
        <end position="238"/>
    </location>
</feature>
<evidence type="ECO:0000259" key="8">
    <source>
        <dbReference type="Pfam" id="PF01757"/>
    </source>
</evidence>
<dbReference type="PANTHER" id="PTHR40074">
    <property type="entry name" value="O-ACETYLTRANSFERASE WECH"/>
    <property type="match status" value="1"/>
</dbReference>
<comment type="similarity">
    <text evidence="2">Belongs to the acyltransferase 3 family.</text>
</comment>
<keyword evidence="5 7" id="KW-1133">Transmembrane helix</keyword>
<dbReference type="Pfam" id="PF01757">
    <property type="entry name" value="Acyl_transf_3"/>
    <property type="match status" value="1"/>
</dbReference>
<name>A0A7Y3Z6S4_9VIBR</name>
<feature type="transmembrane region" description="Helical" evidence="7">
    <location>
        <begin position="137"/>
        <end position="154"/>
    </location>
</feature>
<gene>
    <name evidence="9" type="ORF">F0262_05740</name>
</gene>
<reference evidence="9 10" key="1">
    <citation type="submission" date="2019-08" db="EMBL/GenBank/DDBJ databases">
        <title>Draft genome sequencing and comparative genomics of hatchery-associated Vibrios.</title>
        <authorList>
            <person name="Kehlet-Delgado H."/>
            <person name="Mueller R.S."/>
        </authorList>
    </citation>
    <scope>NUCLEOTIDE SEQUENCE [LARGE SCALE GENOMIC DNA]</scope>
    <source>
        <strain evidence="9 10">00-78-3</strain>
    </source>
</reference>
<evidence type="ECO:0000256" key="6">
    <source>
        <dbReference type="ARBA" id="ARBA00023136"/>
    </source>
</evidence>
<keyword evidence="9" id="KW-0012">Acyltransferase</keyword>
<feature type="transmembrane region" description="Helical" evidence="7">
    <location>
        <begin position="41"/>
        <end position="59"/>
    </location>
</feature>
<feature type="domain" description="Acyltransferase 3" evidence="8">
    <location>
        <begin position="6"/>
        <end position="336"/>
    </location>
</feature>
<keyword evidence="6 7" id="KW-0472">Membrane</keyword>
<evidence type="ECO:0000256" key="4">
    <source>
        <dbReference type="ARBA" id="ARBA00022692"/>
    </source>
</evidence>
<proteinExistence type="inferred from homology"/>
<dbReference type="InterPro" id="IPR002656">
    <property type="entry name" value="Acyl_transf_3_dom"/>
</dbReference>
<feature type="transmembrane region" description="Helical" evidence="7">
    <location>
        <begin position="80"/>
        <end position="98"/>
    </location>
</feature>
<feature type="transmembrane region" description="Helical" evidence="7">
    <location>
        <begin position="318"/>
        <end position="339"/>
    </location>
</feature>
<dbReference type="GO" id="GO:0005886">
    <property type="term" value="C:plasma membrane"/>
    <property type="evidence" value="ECO:0007669"/>
    <property type="project" value="UniProtKB-SubCell"/>
</dbReference>
<protein>
    <submittedName>
        <fullName evidence="9">Acyltransferase</fullName>
    </submittedName>
</protein>
<evidence type="ECO:0000256" key="7">
    <source>
        <dbReference type="SAM" id="Phobius"/>
    </source>
</evidence>
<keyword evidence="3" id="KW-1003">Cell membrane</keyword>
<evidence type="ECO:0000313" key="10">
    <source>
        <dbReference type="Proteomes" id="UP000572072"/>
    </source>
</evidence>
<dbReference type="EMBL" id="VTYN01000004">
    <property type="protein sequence ID" value="NOH47553.1"/>
    <property type="molecule type" value="Genomic_DNA"/>
</dbReference>
<evidence type="ECO:0000256" key="5">
    <source>
        <dbReference type="ARBA" id="ARBA00022989"/>
    </source>
</evidence>
<accession>A0A7Y3Z6S4</accession>
<feature type="transmembrane region" description="Helical" evidence="7">
    <location>
        <begin position="250"/>
        <end position="271"/>
    </location>
</feature>
<comment type="caution">
    <text evidence="9">The sequence shown here is derived from an EMBL/GenBank/DDBJ whole genome shotgun (WGS) entry which is preliminary data.</text>
</comment>
<feature type="transmembrane region" description="Helical" evidence="7">
    <location>
        <begin position="189"/>
        <end position="208"/>
    </location>
</feature>
<feature type="transmembrane region" description="Helical" evidence="7">
    <location>
        <begin position="166"/>
        <end position="183"/>
    </location>
</feature>
<keyword evidence="9" id="KW-0808">Transferase</keyword>
<organism evidence="9 10">
    <name type="scientific">Vibrio rotiferianus</name>
    <dbReference type="NCBI Taxonomy" id="190895"/>
    <lineage>
        <taxon>Bacteria</taxon>
        <taxon>Pseudomonadati</taxon>
        <taxon>Pseudomonadota</taxon>
        <taxon>Gammaproteobacteria</taxon>
        <taxon>Vibrionales</taxon>
        <taxon>Vibrionaceae</taxon>
        <taxon>Vibrio</taxon>
    </lineage>
</organism>
<comment type="subcellular location">
    <subcellularLocation>
        <location evidence="1">Cell membrane</location>
        <topology evidence="1">Multi-pass membrane protein</topology>
    </subcellularLocation>
</comment>
<evidence type="ECO:0000256" key="1">
    <source>
        <dbReference type="ARBA" id="ARBA00004651"/>
    </source>
</evidence>
<sequence>MARHISSIDNFRAIAIILVVAVHCMPYGMSVDSGPWLVFQNLIYGATAAFVFISGYMYHHVFFKQKTPYIEFLSSKFRNVLLPYLLLGTGAIFLLYISKAGFFSGEELFEGKTIFNTDDHALIIIGKYYLSGRMLTAYWYVPFVVMLFSMAPLHDRFLVVRRKYKLLIIFTLSLVSMLVHRSYENTNPLQMLIYFTPYYLIGMYVSLYRTSLASNAKIKSLLFLSLATALAIYDASIGHQGNYIKPLITYNGIDTMYLQKVCLVVGIYFLLEAFPFKIGWLSFLAKISFGVFFIHPWVLTVMKRTPLYQHANELQADIVLFLTVLILVVSLSMLIAVCFKRALKNSHYSKAVIGY</sequence>
<evidence type="ECO:0000256" key="3">
    <source>
        <dbReference type="ARBA" id="ARBA00022475"/>
    </source>
</evidence>
<dbReference type="AlphaFoldDB" id="A0A7Y3Z6S4"/>
<feature type="transmembrane region" description="Helical" evidence="7">
    <location>
        <begin position="278"/>
        <end position="298"/>
    </location>
</feature>
<feature type="transmembrane region" description="Helical" evidence="7">
    <location>
        <begin position="12"/>
        <end position="29"/>
    </location>
</feature>
<dbReference type="GO" id="GO:0009246">
    <property type="term" value="P:enterobacterial common antigen biosynthetic process"/>
    <property type="evidence" value="ECO:0007669"/>
    <property type="project" value="TreeGrafter"/>
</dbReference>
<evidence type="ECO:0000256" key="2">
    <source>
        <dbReference type="ARBA" id="ARBA00007400"/>
    </source>
</evidence>